<reference evidence="1 2" key="1">
    <citation type="submission" date="2020-07" db="EMBL/GenBank/DDBJ databases">
        <title>Sequencing the genomes of 1000 actinobacteria strains.</title>
        <authorList>
            <person name="Klenk H.-P."/>
        </authorList>
    </citation>
    <scope>NUCLEOTIDE SEQUENCE [LARGE SCALE GENOMIC DNA]</scope>
    <source>
        <strain evidence="1 2">DSM 104001</strain>
    </source>
</reference>
<organism evidence="1 2">
    <name type="scientific">Petropleomorpha daqingensis</name>
    <dbReference type="NCBI Taxonomy" id="2026353"/>
    <lineage>
        <taxon>Bacteria</taxon>
        <taxon>Bacillati</taxon>
        <taxon>Actinomycetota</taxon>
        <taxon>Actinomycetes</taxon>
        <taxon>Geodermatophilales</taxon>
        <taxon>Geodermatophilaceae</taxon>
        <taxon>Petropleomorpha</taxon>
    </lineage>
</organism>
<evidence type="ECO:0000313" key="2">
    <source>
        <dbReference type="Proteomes" id="UP000541969"/>
    </source>
</evidence>
<accession>A0A853CN79</accession>
<protein>
    <submittedName>
        <fullName evidence="1">Uncharacterized protein</fullName>
    </submittedName>
</protein>
<dbReference type="Pfam" id="PF11199">
    <property type="entry name" value="DUF2891"/>
    <property type="match status" value="1"/>
</dbReference>
<dbReference type="EMBL" id="JACBZT010000001">
    <property type="protein sequence ID" value="NYJ08896.1"/>
    <property type="molecule type" value="Genomic_DNA"/>
</dbReference>
<comment type="caution">
    <text evidence="1">The sequence shown here is derived from an EMBL/GenBank/DDBJ whole genome shotgun (WGS) entry which is preliminary data.</text>
</comment>
<dbReference type="Proteomes" id="UP000541969">
    <property type="component" value="Unassembled WGS sequence"/>
</dbReference>
<dbReference type="InterPro" id="IPR021365">
    <property type="entry name" value="DUF2891"/>
</dbReference>
<evidence type="ECO:0000313" key="1">
    <source>
        <dbReference type="EMBL" id="NYJ08896.1"/>
    </source>
</evidence>
<proteinExistence type="predicted"/>
<name>A0A853CN79_9ACTN</name>
<gene>
    <name evidence="1" type="ORF">GGQ55_005174</name>
</gene>
<keyword evidence="2" id="KW-1185">Reference proteome</keyword>
<sequence>MTDLRSSAADLAATALRTVRAAYPYDLRVLYEAPGAAPATPRDRHPAFYGSFDWHSAVEMHWVLLRLLRRFPSEVDAEAIRDVLDEHLTPAAIETEVAYYAVNPGAQRPYGWAGR</sequence>
<dbReference type="AlphaFoldDB" id="A0A853CN79"/>